<proteinExistence type="predicted"/>
<feature type="region of interest" description="Disordered" evidence="2">
    <location>
        <begin position="51"/>
        <end position="123"/>
    </location>
</feature>
<protein>
    <recommendedName>
        <fullName evidence="3">HMG box domain-containing protein</fullName>
    </recommendedName>
</protein>
<keyword evidence="5" id="KW-1185">Reference proteome</keyword>
<evidence type="ECO:0000259" key="3">
    <source>
        <dbReference type="PROSITE" id="PS50118"/>
    </source>
</evidence>
<feature type="DNA-binding region" description="HMG box" evidence="1">
    <location>
        <begin position="15"/>
        <end position="79"/>
    </location>
</feature>
<feature type="compositionally biased region" description="Basic residues" evidence="2">
    <location>
        <begin position="89"/>
        <end position="110"/>
    </location>
</feature>
<dbReference type="Proteomes" id="UP000327044">
    <property type="component" value="Unassembled WGS sequence"/>
</dbReference>
<evidence type="ECO:0000256" key="1">
    <source>
        <dbReference type="PROSITE-ProRule" id="PRU00267"/>
    </source>
</evidence>
<dbReference type="AlphaFoldDB" id="A0A5N4AFM5"/>
<evidence type="ECO:0000313" key="5">
    <source>
        <dbReference type="Proteomes" id="UP000327044"/>
    </source>
</evidence>
<gene>
    <name evidence="4" type="ORF">PPYR_10160</name>
</gene>
<evidence type="ECO:0000256" key="2">
    <source>
        <dbReference type="SAM" id="MobiDB-lite"/>
    </source>
</evidence>
<dbReference type="InParanoid" id="A0A5N4AFM5"/>
<reference evidence="4 5" key="1">
    <citation type="journal article" date="2018" name="Elife">
        <title>Firefly genomes illuminate parallel origins of bioluminescence in beetles.</title>
        <authorList>
            <person name="Fallon T.R."/>
            <person name="Lower S.E."/>
            <person name="Chang C.H."/>
            <person name="Bessho-Uehara M."/>
            <person name="Martin G.J."/>
            <person name="Bewick A.J."/>
            <person name="Behringer M."/>
            <person name="Debat H.J."/>
            <person name="Wong I."/>
            <person name="Day J.C."/>
            <person name="Suvorov A."/>
            <person name="Silva C.J."/>
            <person name="Stanger-Hall K.F."/>
            <person name="Hall D.W."/>
            <person name="Schmitz R.J."/>
            <person name="Nelson D.R."/>
            <person name="Lewis S.M."/>
            <person name="Shigenobu S."/>
            <person name="Bybee S.M."/>
            <person name="Larracuente A.M."/>
            <person name="Oba Y."/>
            <person name="Weng J.K."/>
        </authorList>
    </citation>
    <scope>NUCLEOTIDE SEQUENCE [LARGE SCALE GENOMIC DNA]</scope>
    <source>
        <strain evidence="4">1611_PpyrPB1</strain>
        <tissue evidence="4">Whole body</tissue>
    </source>
</reference>
<dbReference type="GO" id="GO:0005634">
    <property type="term" value="C:nucleus"/>
    <property type="evidence" value="ECO:0007669"/>
    <property type="project" value="UniProtKB-UniRule"/>
</dbReference>
<dbReference type="Pfam" id="PF00505">
    <property type="entry name" value="HMG_box"/>
    <property type="match status" value="1"/>
</dbReference>
<sequence>MSKIFDRKMSGGNPEKVTRNAYLNFFLQLRAENRDKPIKEVASMAGACWREMPPDEKKPYKSMAESAPFVFRRRRKRLARSRDGSIGHGGRRHRTRDHGRGHHGSGRHHSRSESRSNRRKRSS</sequence>
<keyword evidence="1" id="KW-0238">DNA-binding</keyword>
<evidence type="ECO:0000313" key="4">
    <source>
        <dbReference type="EMBL" id="KAB0796099.1"/>
    </source>
</evidence>
<keyword evidence="1" id="KW-0539">Nucleus</keyword>
<organism evidence="4 5">
    <name type="scientific">Photinus pyralis</name>
    <name type="common">Common eastern firefly</name>
    <name type="synonym">Lampyris pyralis</name>
    <dbReference type="NCBI Taxonomy" id="7054"/>
    <lineage>
        <taxon>Eukaryota</taxon>
        <taxon>Metazoa</taxon>
        <taxon>Ecdysozoa</taxon>
        <taxon>Arthropoda</taxon>
        <taxon>Hexapoda</taxon>
        <taxon>Insecta</taxon>
        <taxon>Pterygota</taxon>
        <taxon>Neoptera</taxon>
        <taxon>Endopterygota</taxon>
        <taxon>Coleoptera</taxon>
        <taxon>Polyphaga</taxon>
        <taxon>Elateriformia</taxon>
        <taxon>Elateroidea</taxon>
        <taxon>Lampyridae</taxon>
        <taxon>Lampyrinae</taxon>
        <taxon>Photinus</taxon>
    </lineage>
</organism>
<dbReference type="GO" id="GO:0003677">
    <property type="term" value="F:DNA binding"/>
    <property type="evidence" value="ECO:0007669"/>
    <property type="project" value="UniProtKB-UniRule"/>
</dbReference>
<dbReference type="Gene3D" id="1.10.30.10">
    <property type="entry name" value="High mobility group box domain"/>
    <property type="match status" value="1"/>
</dbReference>
<dbReference type="EMBL" id="VVIM01000007">
    <property type="protein sequence ID" value="KAB0796099.1"/>
    <property type="molecule type" value="Genomic_DNA"/>
</dbReference>
<dbReference type="PROSITE" id="PS50118">
    <property type="entry name" value="HMG_BOX_2"/>
    <property type="match status" value="1"/>
</dbReference>
<dbReference type="SMART" id="SM00398">
    <property type="entry name" value="HMG"/>
    <property type="match status" value="1"/>
</dbReference>
<name>A0A5N4AFM5_PHOPY</name>
<dbReference type="SUPFAM" id="SSF47095">
    <property type="entry name" value="HMG-box"/>
    <property type="match status" value="1"/>
</dbReference>
<accession>A0A5N4AFM5</accession>
<comment type="caution">
    <text evidence="4">The sequence shown here is derived from an EMBL/GenBank/DDBJ whole genome shotgun (WGS) entry which is preliminary data.</text>
</comment>
<dbReference type="CDD" id="cd00084">
    <property type="entry name" value="HMG-box_SF"/>
    <property type="match status" value="1"/>
</dbReference>
<dbReference type="InterPro" id="IPR009071">
    <property type="entry name" value="HMG_box_dom"/>
</dbReference>
<dbReference type="InterPro" id="IPR036910">
    <property type="entry name" value="HMG_box_dom_sf"/>
</dbReference>
<feature type="domain" description="HMG box" evidence="3">
    <location>
        <begin position="15"/>
        <end position="79"/>
    </location>
</feature>